<sequence length="224" mass="25464">MDTKMELKAQHYVTHKWMIAFLVFVTFGNDVICQTVSSLKEDGDSTGTHKIEHIHREIDSLFWVSTSDYLNVNPSQHFLFSIKFELGSAEEIINIVPSTNMDTVFEKSIDGLRNNTRKNLFEGTGYRNTAVIVPVFIFVTDKPSYQKSLFKIKDIWNYNNANDWPANAVILPPIYEASSKSHVTLRIDESDLDNRPKSCESVSPKFSEKPTLNVNDGGGLERQP</sequence>
<gene>
    <name evidence="2" type="ORF">ACFOET_17855</name>
</gene>
<dbReference type="Proteomes" id="UP001595526">
    <property type="component" value="Unassembled WGS sequence"/>
</dbReference>
<proteinExistence type="predicted"/>
<organism evidence="2 3">
    <name type="scientific">Parapedobacter deserti</name>
    <dbReference type="NCBI Taxonomy" id="1912957"/>
    <lineage>
        <taxon>Bacteria</taxon>
        <taxon>Pseudomonadati</taxon>
        <taxon>Bacteroidota</taxon>
        <taxon>Sphingobacteriia</taxon>
        <taxon>Sphingobacteriales</taxon>
        <taxon>Sphingobacteriaceae</taxon>
        <taxon>Parapedobacter</taxon>
    </lineage>
</organism>
<evidence type="ECO:0000256" key="1">
    <source>
        <dbReference type="SAM" id="MobiDB-lite"/>
    </source>
</evidence>
<protein>
    <submittedName>
        <fullName evidence="2">Uncharacterized protein</fullName>
    </submittedName>
</protein>
<accession>A0ABV7JQU7</accession>
<reference evidence="3" key="1">
    <citation type="journal article" date="2019" name="Int. J. Syst. Evol. Microbiol.">
        <title>The Global Catalogue of Microorganisms (GCM) 10K type strain sequencing project: providing services to taxonomists for standard genome sequencing and annotation.</title>
        <authorList>
            <consortium name="The Broad Institute Genomics Platform"/>
            <consortium name="The Broad Institute Genome Sequencing Center for Infectious Disease"/>
            <person name="Wu L."/>
            <person name="Ma J."/>
        </authorList>
    </citation>
    <scope>NUCLEOTIDE SEQUENCE [LARGE SCALE GENOMIC DNA]</scope>
    <source>
        <strain evidence="3">KCTC 52416</strain>
    </source>
</reference>
<evidence type="ECO:0000313" key="3">
    <source>
        <dbReference type="Proteomes" id="UP001595526"/>
    </source>
</evidence>
<feature type="region of interest" description="Disordered" evidence="1">
    <location>
        <begin position="191"/>
        <end position="224"/>
    </location>
</feature>
<evidence type="ECO:0000313" key="2">
    <source>
        <dbReference type="EMBL" id="MFC3199492.1"/>
    </source>
</evidence>
<comment type="caution">
    <text evidence="2">The sequence shown here is derived from an EMBL/GenBank/DDBJ whole genome shotgun (WGS) entry which is preliminary data.</text>
</comment>
<dbReference type="EMBL" id="JBHRTA010000050">
    <property type="protein sequence ID" value="MFC3199492.1"/>
    <property type="molecule type" value="Genomic_DNA"/>
</dbReference>
<dbReference type="RefSeq" id="WP_379025178.1">
    <property type="nucleotide sequence ID" value="NZ_JBHRTA010000050.1"/>
</dbReference>
<keyword evidence="3" id="KW-1185">Reference proteome</keyword>
<name>A0ABV7JQU7_9SPHI</name>